<dbReference type="SMART" id="SM00822">
    <property type="entry name" value="PKS_KR"/>
    <property type="match status" value="1"/>
</dbReference>
<dbReference type="Gene3D" id="3.40.50.720">
    <property type="entry name" value="NAD(P)-binding Rossmann-like Domain"/>
    <property type="match status" value="1"/>
</dbReference>
<feature type="domain" description="Ketoreductase" evidence="4">
    <location>
        <begin position="7"/>
        <end position="194"/>
    </location>
</feature>
<dbReference type="PANTHER" id="PTHR43391">
    <property type="entry name" value="RETINOL DEHYDROGENASE-RELATED"/>
    <property type="match status" value="1"/>
</dbReference>
<dbReference type="GO" id="GO:0016491">
    <property type="term" value="F:oxidoreductase activity"/>
    <property type="evidence" value="ECO:0007669"/>
    <property type="project" value="UniProtKB-KW"/>
</dbReference>
<keyword evidence="2" id="KW-0560">Oxidoreductase</keyword>
<sequence>MKILDQRVAVVTGAASGIGLALARRLAAEGMRIVLADVEADALEQATALVCADGADAIGVRTDVRDLGAVQELAARTVEQFGGVHLVCNNAGVETGGSFLEIPGDAWKWVMDVNFYGVLHGCRVFLPLLAEHPEAHIVNTASVAAFATGTATMTPYCVSKSAILSLSECLAIELQTSGSPVGVSLLAPGPVKTRMPDAERNLPADITPAREPHRVALMEELRTKAAHIGLEPDEVAAMVVTAVRDNSFFVLPHPDMALAGVRRRLHWMETGELPAPRRAGT</sequence>
<evidence type="ECO:0000313" key="5">
    <source>
        <dbReference type="EMBL" id="GCE44362.1"/>
    </source>
</evidence>
<dbReference type="InterPro" id="IPR020904">
    <property type="entry name" value="Sc_DH/Rdtase_CS"/>
</dbReference>
<keyword evidence="6" id="KW-1185">Reference proteome</keyword>
<comment type="similarity">
    <text evidence="1 3">Belongs to the short-chain dehydrogenases/reductases (SDR) family.</text>
</comment>
<reference evidence="5 6" key="1">
    <citation type="submission" date="2018-11" db="EMBL/GenBank/DDBJ databases">
        <title>Microbial catabolism of amino acid.</title>
        <authorList>
            <person name="Hibi M."/>
            <person name="Ogawa J."/>
        </authorList>
    </citation>
    <scope>NUCLEOTIDE SEQUENCE [LARGE SCALE GENOMIC DNA]</scope>
    <source>
        <strain evidence="5 6">C31-06</strain>
    </source>
</reference>
<dbReference type="FunFam" id="3.40.50.720:FF:000084">
    <property type="entry name" value="Short-chain dehydrogenase reductase"/>
    <property type="match status" value="1"/>
</dbReference>
<dbReference type="PRINTS" id="PR00081">
    <property type="entry name" value="GDHRDH"/>
</dbReference>
<dbReference type="PROSITE" id="PS00061">
    <property type="entry name" value="ADH_SHORT"/>
    <property type="match status" value="1"/>
</dbReference>
<dbReference type="InterPro" id="IPR057326">
    <property type="entry name" value="KR_dom"/>
</dbReference>
<dbReference type="CDD" id="cd05233">
    <property type="entry name" value="SDR_c"/>
    <property type="match status" value="1"/>
</dbReference>
<accession>A0A402CL47</accession>
<dbReference type="Proteomes" id="UP000287519">
    <property type="component" value="Unassembled WGS sequence"/>
</dbReference>
<dbReference type="OrthoDB" id="4690547at2"/>
<dbReference type="AlphaFoldDB" id="A0A402CL47"/>
<proteinExistence type="inferred from homology"/>
<dbReference type="InterPro" id="IPR036291">
    <property type="entry name" value="NAD(P)-bd_dom_sf"/>
</dbReference>
<comment type="caution">
    <text evidence="5">The sequence shown here is derived from an EMBL/GenBank/DDBJ whole genome shotgun (WGS) entry which is preliminary data.</text>
</comment>
<evidence type="ECO:0000259" key="4">
    <source>
        <dbReference type="SMART" id="SM00822"/>
    </source>
</evidence>
<name>A0A402CL47_RHOWR</name>
<dbReference type="PANTHER" id="PTHR43391:SF26">
    <property type="entry name" value="BLL7251 PROTEIN"/>
    <property type="match status" value="1"/>
</dbReference>
<dbReference type="RefSeq" id="WP_124395959.1">
    <property type="nucleotide sequence ID" value="NZ_BHYM01000093.1"/>
</dbReference>
<evidence type="ECO:0000313" key="6">
    <source>
        <dbReference type="Proteomes" id="UP000287519"/>
    </source>
</evidence>
<organism evidence="5 6">
    <name type="scientific">Rhodococcus wratislaviensis</name>
    <name type="common">Tsukamurella wratislaviensis</name>
    <dbReference type="NCBI Taxonomy" id="44752"/>
    <lineage>
        <taxon>Bacteria</taxon>
        <taxon>Bacillati</taxon>
        <taxon>Actinomycetota</taxon>
        <taxon>Actinomycetes</taxon>
        <taxon>Mycobacteriales</taxon>
        <taxon>Nocardiaceae</taxon>
        <taxon>Rhodococcus</taxon>
    </lineage>
</organism>
<dbReference type="PRINTS" id="PR00080">
    <property type="entry name" value="SDRFAMILY"/>
</dbReference>
<evidence type="ECO:0000256" key="3">
    <source>
        <dbReference type="RuleBase" id="RU000363"/>
    </source>
</evidence>
<dbReference type="InterPro" id="IPR002347">
    <property type="entry name" value="SDR_fam"/>
</dbReference>
<gene>
    <name evidence="5" type="ORF">Rhow_008783</name>
</gene>
<evidence type="ECO:0000256" key="1">
    <source>
        <dbReference type="ARBA" id="ARBA00006484"/>
    </source>
</evidence>
<dbReference type="SUPFAM" id="SSF51735">
    <property type="entry name" value="NAD(P)-binding Rossmann-fold domains"/>
    <property type="match status" value="1"/>
</dbReference>
<evidence type="ECO:0000256" key="2">
    <source>
        <dbReference type="ARBA" id="ARBA00023002"/>
    </source>
</evidence>
<dbReference type="EMBL" id="BHYM01000093">
    <property type="protein sequence ID" value="GCE44362.1"/>
    <property type="molecule type" value="Genomic_DNA"/>
</dbReference>
<dbReference type="Pfam" id="PF00106">
    <property type="entry name" value="adh_short"/>
    <property type="match status" value="1"/>
</dbReference>
<protein>
    <submittedName>
        <fullName evidence="5">Short-chain dehydrogenase/reductase SDR</fullName>
    </submittedName>
</protein>